<evidence type="ECO:0000256" key="1">
    <source>
        <dbReference type="ARBA" id="ARBA00006987"/>
    </source>
</evidence>
<gene>
    <name evidence="3" type="ORF">DI563_11005</name>
</gene>
<keyword evidence="2" id="KW-0732">Signal</keyword>
<dbReference type="Pfam" id="PF03401">
    <property type="entry name" value="TctC"/>
    <property type="match status" value="1"/>
</dbReference>
<dbReference type="CDD" id="cd07012">
    <property type="entry name" value="PBP2_Bug_TTT"/>
    <property type="match status" value="1"/>
</dbReference>
<dbReference type="InterPro" id="IPR005064">
    <property type="entry name" value="BUG"/>
</dbReference>
<dbReference type="AlphaFoldDB" id="A0A2W5QEN7"/>
<evidence type="ECO:0000256" key="2">
    <source>
        <dbReference type="SAM" id="SignalP"/>
    </source>
</evidence>
<dbReference type="SUPFAM" id="SSF53850">
    <property type="entry name" value="Periplasmic binding protein-like II"/>
    <property type="match status" value="1"/>
</dbReference>
<proteinExistence type="inferred from homology"/>
<comment type="caution">
    <text evidence="3">The sequence shown here is derived from an EMBL/GenBank/DDBJ whole genome shotgun (WGS) entry which is preliminary data.</text>
</comment>
<reference evidence="3 4" key="1">
    <citation type="submission" date="2017-08" db="EMBL/GenBank/DDBJ databases">
        <title>Infants hospitalized years apart are colonized by the same room-sourced microbial strains.</title>
        <authorList>
            <person name="Brooks B."/>
            <person name="Olm M.R."/>
            <person name="Firek B.A."/>
            <person name="Baker R."/>
            <person name="Thomas B.C."/>
            <person name="Morowitz M.J."/>
            <person name="Banfield J.F."/>
        </authorList>
    </citation>
    <scope>NUCLEOTIDE SEQUENCE [LARGE SCALE GENOMIC DNA]</scope>
    <source>
        <strain evidence="3">S2_005_003_R2_41</strain>
    </source>
</reference>
<dbReference type="Proteomes" id="UP000249135">
    <property type="component" value="Unassembled WGS sequence"/>
</dbReference>
<evidence type="ECO:0000313" key="3">
    <source>
        <dbReference type="EMBL" id="PZQ74949.1"/>
    </source>
</evidence>
<dbReference type="Gene3D" id="3.40.190.150">
    <property type="entry name" value="Bordetella uptake gene, domain 1"/>
    <property type="match status" value="1"/>
</dbReference>
<evidence type="ECO:0008006" key="5">
    <source>
        <dbReference type="Google" id="ProtNLM"/>
    </source>
</evidence>
<sequence>MKFPAALAAAGLALAALSPSHAQTAAWPNKPVRIVVGFAAGTPPDVFARMYGEYASRKLNTPFVIDNKPGSAGNLATDAVAKAPADGYTVLYNVSTAFTINPSIYGKLPFDAEKDLVPLATTMRQGLVLIAGPTFKADSLQALLELARAKPGTITHASYGAGSPSHLIMEWFKDETKTNMIHVPYRTTPVPELIGGQVDLVLEPMASAYPLIASGKVKALAYSGPARHPAMPNVATFAEQVPQLSMMSWHGLWAPAATPPAVVERLHATFLAASQDPEMRKRIADLNSEPLGASREEMAAMVRRDSDIYGRIVKARNIRLD</sequence>
<feature type="chain" id="PRO_5016013262" description="Tripartite tricarboxylate transporter substrate binding protein" evidence="2">
    <location>
        <begin position="23"/>
        <end position="321"/>
    </location>
</feature>
<organism evidence="3 4">
    <name type="scientific">Variovorax paradoxus</name>
    <dbReference type="NCBI Taxonomy" id="34073"/>
    <lineage>
        <taxon>Bacteria</taxon>
        <taxon>Pseudomonadati</taxon>
        <taxon>Pseudomonadota</taxon>
        <taxon>Betaproteobacteria</taxon>
        <taxon>Burkholderiales</taxon>
        <taxon>Comamonadaceae</taxon>
        <taxon>Variovorax</taxon>
    </lineage>
</organism>
<dbReference type="EMBL" id="QFPP01000107">
    <property type="protein sequence ID" value="PZQ74949.1"/>
    <property type="molecule type" value="Genomic_DNA"/>
</dbReference>
<comment type="similarity">
    <text evidence="1">Belongs to the UPF0065 (bug) family.</text>
</comment>
<feature type="signal peptide" evidence="2">
    <location>
        <begin position="1"/>
        <end position="22"/>
    </location>
</feature>
<name>A0A2W5QEN7_VARPD</name>
<dbReference type="PANTHER" id="PTHR42928:SF5">
    <property type="entry name" value="BLR1237 PROTEIN"/>
    <property type="match status" value="1"/>
</dbReference>
<dbReference type="Gene3D" id="3.40.190.10">
    <property type="entry name" value="Periplasmic binding protein-like II"/>
    <property type="match status" value="1"/>
</dbReference>
<evidence type="ECO:0000313" key="4">
    <source>
        <dbReference type="Proteomes" id="UP000249135"/>
    </source>
</evidence>
<dbReference type="InterPro" id="IPR042100">
    <property type="entry name" value="Bug_dom1"/>
</dbReference>
<dbReference type="PANTHER" id="PTHR42928">
    <property type="entry name" value="TRICARBOXYLATE-BINDING PROTEIN"/>
    <property type="match status" value="1"/>
</dbReference>
<dbReference type="PIRSF" id="PIRSF017082">
    <property type="entry name" value="YflP"/>
    <property type="match status" value="1"/>
</dbReference>
<protein>
    <recommendedName>
        <fullName evidence="5">Tripartite tricarboxylate transporter substrate binding protein</fullName>
    </recommendedName>
</protein>
<accession>A0A2W5QEN7</accession>